<sequence>MLDKTVTFTNFTYHIVNIKLSLNTLIFDPSIHFTYHIVNIKLFEYGDKVKIILPFTYHIVNIKLSVDKDSIVVRGALHTT</sequence>
<evidence type="ECO:0000313" key="1">
    <source>
        <dbReference type="EMBL" id="EFH07298.1"/>
    </source>
</evidence>
<dbReference type="HOGENOM" id="CLU_2718771_0_0_9"/>
<comment type="caution">
    <text evidence="1">The sequence shown here is derived from an EMBL/GenBank/DDBJ whole genome shotgun (WGS) entry which is preliminary data.</text>
</comment>
<reference evidence="1 2" key="1">
    <citation type="submission" date="2010-05" db="EMBL/GenBank/DDBJ databases">
        <authorList>
            <person name="Qin X."/>
            <person name="Bachman B."/>
            <person name="Battles P."/>
            <person name="Bell A."/>
            <person name="Bess C."/>
            <person name="Bickham C."/>
            <person name="Chaboub L."/>
            <person name="Chen D."/>
            <person name="Coyle M."/>
            <person name="Deiros D.R."/>
            <person name="Dinh H."/>
            <person name="Forbes L."/>
            <person name="Fowler G."/>
            <person name="Francisco L."/>
            <person name="Fu Q."/>
            <person name="Gubbala S."/>
            <person name="Hale W."/>
            <person name="Han Y."/>
            <person name="Hemphill L."/>
            <person name="Highlander S.K."/>
            <person name="Hirani K."/>
            <person name="Hogues M."/>
            <person name="Jackson L."/>
            <person name="Jakkamsetti A."/>
            <person name="Javaid M."/>
            <person name="Jiang H."/>
            <person name="Korchina V."/>
            <person name="Kovar C."/>
            <person name="Lara F."/>
            <person name="Lee S."/>
            <person name="Mata R."/>
            <person name="Mathew T."/>
            <person name="Moen C."/>
            <person name="Morales K."/>
            <person name="Munidasa M."/>
            <person name="Nazareth L."/>
            <person name="Ngo R."/>
            <person name="Nguyen L."/>
            <person name="Okwuonu G."/>
            <person name="Ongeri F."/>
            <person name="Patil S."/>
            <person name="Petrosino J."/>
            <person name="Pham C."/>
            <person name="Pham P."/>
            <person name="Pu L.-L."/>
            <person name="Puazo M."/>
            <person name="Raj R."/>
            <person name="Reid J."/>
            <person name="Rouhana J."/>
            <person name="Saada N."/>
            <person name="Shang Y."/>
            <person name="Simmons D."/>
            <person name="Thornton R."/>
            <person name="Warren J."/>
            <person name="Weissenberger G."/>
            <person name="Zhang J."/>
            <person name="Zhang L."/>
            <person name="Zhou C."/>
            <person name="Zhu D."/>
            <person name="Muzny D."/>
            <person name="Worley K."/>
            <person name="Gibbs R."/>
        </authorList>
    </citation>
    <scope>NUCLEOTIDE SEQUENCE [LARGE SCALE GENOMIC DNA]</scope>
    <source>
        <strain evidence="1 2">NAP08</strain>
    </source>
</reference>
<protein>
    <submittedName>
        <fullName evidence="1">Uncharacterized protein</fullName>
    </submittedName>
</protein>
<dbReference type="EMBL" id="ADNX01000039">
    <property type="protein sequence ID" value="EFH07298.1"/>
    <property type="molecule type" value="Genomic_DNA"/>
</dbReference>
<proteinExistence type="predicted"/>
<evidence type="ECO:0000313" key="2">
    <source>
        <dbReference type="Proteomes" id="UP000003227"/>
    </source>
</evidence>
<organism evidence="1 2">
    <name type="scientific">Clostridioides difficile NAP08</name>
    <dbReference type="NCBI Taxonomy" id="525259"/>
    <lineage>
        <taxon>Bacteria</taxon>
        <taxon>Bacillati</taxon>
        <taxon>Bacillota</taxon>
        <taxon>Clostridia</taxon>
        <taxon>Peptostreptococcales</taxon>
        <taxon>Peptostreptococcaceae</taxon>
        <taxon>Clostridioides</taxon>
    </lineage>
</organism>
<gene>
    <name evidence="1" type="ORF">HMPREF0220_1610</name>
</gene>
<dbReference type="AlphaFoldDB" id="D5Q3X8"/>
<accession>D5Q3X8</accession>
<dbReference type="Proteomes" id="UP000003227">
    <property type="component" value="Unassembled WGS sequence"/>
</dbReference>
<name>D5Q3X8_CLODI</name>